<evidence type="ECO:0000313" key="2">
    <source>
        <dbReference type="EMBL" id="MBP1907670.1"/>
    </source>
</evidence>
<name>A0ABS4FYL3_9BACL</name>
<feature type="transmembrane region" description="Helical" evidence="1">
    <location>
        <begin position="83"/>
        <end position="107"/>
    </location>
</feature>
<reference evidence="2 3" key="1">
    <citation type="submission" date="2021-03" db="EMBL/GenBank/DDBJ databases">
        <title>Genomic Encyclopedia of Type Strains, Phase IV (KMG-IV): sequencing the most valuable type-strain genomes for metagenomic binning, comparative biology and taxonomic classification.</title>
        <authorList>
            <person name="Goeker M."/>
        </authorList>
    </citation>
    <scope>NUCLEOTIDE SEQUENCE [LARGE SCALE GENOMIC DNA]</scope>
    <source>
        <strain evidence="2 3">DSM 14349</strain>
    </source>
</reference>
<protein>
    <submittedName>
        <fullName evidence="2">ABC-2 type transport system permease protein</fullName>
    </submittedName>
</protein>
<evidence type="ECO:0000256" key="1">
    <source>
        <dbReference type="SAM" id="Phobius"/>
    </source>
</evidence>
<feature type="transmembrane region" description="Helical" evidence="1">
    <location>
        <begin position="205"/>
        <end position="228"/>
    </location>
</feature>
<gene>
    <name evidence="2" type="ORF">J2Z32_004351</name>
</gene>
<feature type="transmembrane region" description="Helical" evidence="1">
    <location>
        <begin position="119"/>
        <end position="140"/>
    </location>
</feature>
<organism evidence="2 3">
    <name type="scientific">Paenibacillus turicensis</name>
    <dbReference type="NCBI Taxonomy" id="160487"/>
    <lineage>
        <taxon>Bacteria</taxon>
        <taxon>Bacillati</taxon>
        <taxon>Bacillota</taxon>
        <taxon>Bacilli</taxon>
        <taxon>Bacillales</taxon>
        <taxon>Paenibacillaceae</taxon>
        <taxon>Paenibacillus</taxon>
    </lineage>
</organism>
<dbReference type="EMBL" id="JAGGKG010000031">
    <property type="protein sequence ID" value="MBP1907670.1"/>
    <property type="molecule type" value="Genomic_DNA"/>
</dbReference>
<sequence>MKVKRSFSITLIWLIALINILISFIMSPVYFVTNTFNWWSILFMPIAIALWCVQSNQKEKKAGDYSNILLLPISLSKAWVAKIIVIALQALSSLLLFLIMMGLLSYVFPAMPLFEMRQLVGVLLIWFTSLWEIPLMLYLAKKWGMGAALITNIVGRLVLGIAFSTTSLWWLNPWSWSIRLMMPIIGVHANGTLLSQTSPLRDGSVVLIGILLAAALVIIITAVTSLAFKKSVPLESSMKGAK</sequence>
<feature type="transmembrane region" description="Helical" evidence="1">
    <location>
        <begin position="36"/>
        <end position="53"/>
    </location>
</feature>
<proteinExistence type="predicted"/>
<accession>A0ABS4FYL3</accession>
<evidence type="ECO:0000313" key="3">
    <source>
        <dbReference type="Proteomes" id="UP001519272"/>
    </source>
</evidence>
<dbReference type="Proteomes" id="UP001519272">
    <property type="component" value="Unassembled WGS sequence"/>
</dbReference>
<keyword evidence="1" id="KW-1133">Transmembrane helix</keyword>
<keyword evidence="1" id="KW-0812">Transmembrane</keyword>
<comment type="caution">
    <text evidence="2">The sequence shown here is derived from an EMBL/GenBank/DDBJ whole genome shotgun (WGS) entry which is preliminary data.</text>
</comment>
<feature type="transmembrane region" description="Helical" evidence="1">
    <location>
        <begin position="7"/>
        <end position="30"/>
    </location>
</feature>
<dbReference type="InterPro" id="IPR021205">
    <property type="entry name" value="Lanti_perm_SpaE/MutE/EpiE-like"/>
</dbReference>
<feature type="transmembrane region" description="Helical" evidence="1">
    <location>
        <begin position="147"/>
        <end position="170"/>
    </location>
</feature>
<keyword evidence="1" id="KW-0472">Membrane</keyword>
<dbReference type="NCBIfam" id="TIGR03732">
    <property type="entry name" value="lanti_perm_MutE"/>
    <property type="match status" value="1"/>
</dbReference>
<keyword evidence="3" id="KW-1185">Reference proteome</keyword>
<dbReference type="Pfam" id="PF12730">
    <property type="entry name" value="ABC2_membrane_4"/>
    <property type="match status" value="1"/>
</dbReference>
<dbReference type="CDD" id="cd21807">
    <property type="entry name" value="ABC-2_lan_permease_MutE_EpiE-like"/>
    <property type="match status" value="1"/>
</dbReference>